<dbReference type="InterPro" id="IPR040442">
    <property type="entry name" value="Pyrv_kinase-like_dom_sf"/>
</dbReference>
<name>A0AAN9U4X6_9PEZI</name>
<organism evidence="8 9">
    <name type="scientific">Diatrype stigma</name>
    <dbReference type="NCBI Taxonomy" id="117547"/>
    <lineage>
        <taxon>Eukaryota</taxon>
        <taxon>Fungi</taxon>
        <taxon>Dikarya</taxon>
        <taxon>Ascomycota</taxon>
        <taxon>Pezizomycotina</taxon>
        <taxon>Sordariomycetes</taxon>
        <taxon>Xylariomycetidae</taxon>
        <taxon>Xylariales</taxon>
        <taxon>Diatrypaceae</taxon>
        <taxon>Diatrype</taxon>
    </lineage>
</organism>
<feature type="compositionally biased region" description="Low complexity" evidence="6">
    <location>
        <begin position="130"/>
        <end position="148"/>
    </location>
</feature>
<protein>
    <recommendedName>
        <fullName evidence="7">HpcH/HpaI aldolase/citrate lyase domain-containing protein</fullName>
    </recommendedName>
</protein>
<evidence type="ECO:0000256" key="4">
    <source>
        <dbReference type="PIRSR" id="PIRSR015582-1"/>
    </source>
</evidence>
<keyword evidence="3 5" id="KW-0460">Magnesium</keyword>
<dbReference type="EMBL" id="JAKJXP020000172">
    <property type="protein sequence ID" value="KAK7740027.1"/>
    <property type="molecule type" value="Genomic_DNA"/>
</dbReference>
<accession>A0AAN9U4X6</accession>
<dbReference type="SUPFAM" id="SSF51621">
    <property type="entry name" value="Phosphoenolpyruvate/pyruvate domain"/>
    <property type="match status" value="1"/>
</dbReference>
<dbReference type="Pfam" id="PF03328">
    <property type="entry name" value="HpcH_HpaI"/>
    <property type="match status" value="1"/>
</dbReference>
<dbReference type="InterPro" id="IPR005000">
    <property type="entry name" value="Aldolase/citrate-lyase_domain"/>
</dbReference>
<gene>
    <name evidence="8" type="ORF">SLS62_011143</name>
</gene>
<dbReference type="InterPro" id="IPR015813">
    <property type="entry name" value="Pyrv/PenolPyrv_kinase-like_dom"/>
</dbReference>
<dbReference type="PANTHER" id="PTHR32308:SF0">
    <property type="entry name" value="HPCH_HPAI ALDOLASE_CITRATE LYASE DOMAIN-CONTAINING PROTEIN"/>
    <property type="match status" value="1"/>
</dbReference>
<dbReference type="Gene3D" id="3.20.20.60">
    <property type="entry name" value="Phosphoenolpyruvate-binding domains"/>
    <property type="match status" value="1"/>
</dbReference>
<evidence type="ECO:0000256" key="1">
    <source>
        <dbReference type="ARBA" id="ARBA00001946"/>
    </source>
</evidence>
<evidence type="ECO:0000256" key="6">
    <source>
        <dbReference type="SAM" id="MobiDB-lite"/>
    </source>
</evidence>
<dbReference type="AlphaFoldDB" id="A0AAN9U4X6"/>
<reference evidence="8 9" key="1">
    <citation type="submission" date="2024-02" db="EMBL/GenBank/DDBJ databases">
        <title>De novo assembly and annotation of 12 fungi associated with fruit tree decline syndrome in Ontario, Canada.</title>
        <authorList>
            <person name="Sulman M."/>
            <person name="Ellouze W."/>
            <person name="Ilyukhin E."/>
        </authorList>
    </citation>
    <scope>NUCLEOTIDE SEQUENCE [LARGE SCALE GENOMIC DNA]</scope>
    <source>
        <strain evidence="8 9">M11/M66-122</strain>
    </source>
</reference>
<dbReference type="FunFam" id="3.20.20.60:FF:000023">
    <property type="entry name" value="CitE, Citrate lyase beta subunit"/>
    <property type="match status" value="1"/>
</dbReference>
<evidence type="ECO:0000313" key="9">
    <source>
        <dbReference type="Proteomes" id="UP001320420"/>
    </source>
</evidence>
<dbReference type="InterPro" id="IPR011206">
    <property type="entry name" value="Citrate_lyase_beta/mcl1/mcl2"/>
</dbReference>
<keyword evidence="2 5" id="KW-0479">Metal-binding</keyword>
<feature type="region of interest" description="Disordered" evidence="6">
    <location>
        <begin position="129"/>
        <end position="149"/>
    </location>
</feature>
<evidence type="ECO:0000313" key="8">
    <source>
        <dbReference type="EMBL" id="KAK7740027.1"/>
    </source>
</evidence>
<evidence type="ECO:0000259" key="7">
    <source>
        <dbReference type="Pfam" id="PF03328"/>
    </source>
</evidence>
<dbReference type="PIRSF" id="PIRSF015582">
    <property type="entry name" value="Cit_lyase_B"/>
    <property type="match status" value="1"/>
</dbReference>
<feature type="region of interest" description="Disordered" evidence="6">
    <location>
        <begin position="172"/>
        <end position="193"/>
    </location>
</feature>
<feature type="binding site" evidence="4">
    <location>
        <position position="79"/>
    </location>
    <ligand>
        <name>substrate</name>
    </ligand>
</feature>
<evidence type="ECO:0000256" key="3">
    <source>
        <dbReference type="ARBA" id="ARBA00022842"/>
    </source>
</evidence>
<feature type="binding site" evidence="5">
    <location>
        <position position="204"/>
    </location>
    <ligand>
        <name>Mg(2+)</name>
        <dbReference type="ChEBI" id="CHEBI:18420"/>
    </ligand>
</feature>
<feature type="binding site" evidence="4">
    <location>
        <position position="159"/>
    </location>
    <ligand>
        <name>substrate</name>
    </ligand>
</feature>
<dbReference type="GO" id="GO:0003824">
    <property type="term" value="F:catalytic activity"/>
    <property type="evidence" value="ECO:0007669"/>
    <property type="project" value="InterPro"/>
</dbReference>
<dbReference type="Proteomes" id="UP001320420">
    <property type="component" value="Unassembled WGS sequence"/>
</dbReference>
<evidence type="ECO:0000256" key="2">
    <source>
        <dbReference type="ARBA" id="ARBA00022723"/>
    </source>
</evidence>
<feature type="binding site" evidence="5">
    <location>
        <position position="159"/>
    </location>
    <ligand>
        <name>Mg(2+)</name>
        <dbReference type="ChEBI" id="CHEBI:18420"/>
    </ligand>
</feature>
<comment type="caution">
    <text evidence="8">The sequence shown here is derived from an EMBL/GenBank/DDBJ whole genome shotgun (WGS) entry which is preliminary data.</text>
</comment>
<dbReference type="GO" id="GO:0000287">
    <property type="term" value="F:magnesium ion binding"/>
    <property type="evidence" value="ECO:0007669"/>
    <property type="project" value="TreeGrafter"/>
</dbReference>
<comment type="cofactor">
    <cofactor evidence="1">
        <name>Mg(2+)</name>
        <dbReference type="ChEBI" id="CHEBI:18420"/>
    </cofactor>
</comment>
<dbReference type="GO" id="GO:0006107">
    <property type="term" value="P:oxaloacetate metabolic process"/>
    <property type="evidence" value="ECO:0007669"/>
    <property type="project" value="TreeGrafter"/>
</dbReference>
<keyword evidence="9" id="KW-1185">Reference proteome</keyword>
<sequence length="357" mass="37892">MAATAKSSAILRRALLYVPASSPRMLTKSLGLTSDNVTYDLEDSVTPAAKPGARTALREHLAGLSLSRPPPGVSELAVRINAVSTPHALDDLTALKAVLPHLDAIVVPKVNSASDLTFVADVLQHLAPERQQQQQQRGSSTTNTTTNNKPPIKLIALIESARAVMNLREICTALPPPPPASSSPDPDTSTAQNPLSGLIFAAEDFALDLSLTRTPSLTEFLYARSAIATAARAFGVPSAIDLVCTSYAGEAGRARLEEECRGGRSLGFGGKQCIHPSQVETVQRLFGPGEVEVEWAVRVVVADGKAAAREGRGAFALDGSMIDAPVVGKARATVERARRCGFDVEALMMRWKDQEPE</sequence>
<evidence type="ECO:0000256" key="5">
    <source>
        <dbReference type="PIRSR" id="PIRSR015582-2"/>
    </source>
</evidence>
<proteinExistence type="predicted"/>
<feature type="domain" description="HpcH/HpaI aldolase/citrate lyase" evidence="7">
    <location>
        <begin position="13"/>
        <end position="276"/>
    </location>
</feature>
<feature type="compositionally biased region" description="Low complexity" evidence="6">
    <location>
        <begin position="182"/>
        <end position="191"/>
    </location>
</feature>
<dbReference type="PANTHER" id="PTHR32308">
    <property type="entry name" value="LYASE BETA SUBUNIT, PUTATIVE (AFU_ORTHOLOGUE AFUA_4G13030)-RELATED"/>
    <property type="match status" value="1"/>
</dbReference>